<sequence>MSRAFVRILNKPLKFKLISIEIGLGIAFGPLCKSEPKSTLATKPKALRPSNLRKDLQPRYSRSLKISALDQIRPTLRNCRLGLYSIFIPGSLYERELLFLTDGTLDLFIAIEGDVFDGWELQSALSPQLYHLYHGIIHSQSISSRDFPHPGRDSAGPNLGPRAPNGRNYGPSCTLPLISRGRNYASMNLELCAHIPSCSATPELLQYEFGAPRAHPQLLRKAEIMTVFADASAESMTLRSWPSRTPSTAPNTETMLVRFPVHQNTGTMTLQILDFAYISSIKAASVQLNTLIGFAWVATVKAAVRSARPWLMTRRQPAAARCGLVQDTRAVDYSSAAAPPPCKAAEHAAETGIVRGWSRA</sequence>
<evidence type="ECO:0000256" key="1">
    <source>
        <dbReference type="SAM" id="MobiDB-lite"/>
    </source>
</evidence>
<protein>
    <submittedName>
        <fullName evidence="2">Uncharacterized protein</fullName>
    </submittedName>
</protein>
<reference evidence="2" key="1">
    <citation type="submission" date="2023-03" db="EMBL/GenBank/DDBJ databases">
        <title>Massive genome expansion in bonnet fungi (Mycena s.s.) driven by repeated elements and novel gene families across ecological guilds.</title>
        <authorList>
            <consortium name="Lawrence Berkeley National Laboratory"/>
            <person name="Harder C.B."/>
            <person name="Miyauchi S."/>
            <person name="Viragh M."/>
            <person name="Kuo A."/>
            <person name="Thoen E."/>
            <person name="Andreopoulos B."/>
            <person name="Lu D."/>
            <person name="Skrede I."/>
            <person name="Drula E."/>
            <person name="Henrissat B."/>
            <person name="Morin E."/>
            <person name="Kohler A."/>
            <person name="Barry K."/>
            <person name="LaButti K."/>
            <person name="Morin E."/>
            <person name="Salamov A."/>
            <person name="Lipzen A."/>
            <person name="Mereny Z."/>
            <person name="Hegedus B."/>
            <person name="Baldrian P."/>
            <person name="Stursova M."/>
            <person name="Weitz H."/>
            <person name="Taylor A."/>
            <person name="Grigoriev I.V."/>
            <person name="Nagy L.G."/>
            <person name="Martin F."/>
            <person name="Kauserud H."/>
        </authorList>
    </citation>
    <scope>NUCLEOTIDE SEQUENCE</scope>
    <source>
        <strain evidence="2">CBHHK067</strain>
    </source>
</reference>
<keyword evidence="3" id="KW-1185">Reference proteome</keyword>
<dbReference type="EMBL" id="JARKIE010000200">
    <property type="protein sequence ID" value="KAJ7667435.1"/>
    <property type="molecule type" value="Genomic_DNA"/>
</dbReference>
<dbReference type="Proteomes" id="UP001221757">
    <property type="component" value="Unassembled WGS sequence"/>
</dbReference>
<proteinExistence type="predicted"/>
<accession>A0AAD7CWT7</accession>
<evidence type="ECO:0000313" key="2">
    <source>
        <dbReference type="EMBL" id="KAJ7667435.1"/>
    </source>
</evidence>
<evidence type="ECO:0000313" key="3">
    <source>
        <dbReference type="Proteomes" id="UP001221757"/>
    </source>
</evidence>
<name>A0AAD7CWT7_MYCRO</name>
<comment type="caution">
    <text evidence="2">The sequence shown here is derived from an EMBL/GenBank/DDBJ whole genome shotgun (WGS) entry which is preliminary data.</text>
</comment>
<gene>
    <name evidence="2" type="ORF">B0H17DRAFT_1210233</name>
</gene>
<feature type="region of interest" description="Disordered" evidence="1">
    <location>
        <begin position="146"/>
        <end position="166"/>
    </location>
</feature>
<organism evidence="2 3">
    <name type="scientific">Mycena rosella</name>
    <name type="common">Pink bonnet</name>
    <name type="synonym">Agaricus rosellus</name>
    <dbReference type="NCBI Taxonomy" id="1033263"/>
    <lineage>
        <taxon>Eukaryota</taxon>
        <taxon>Fungi</taxon>
        <taxon>Dikarya</taxon>
        <taxon>Basidiomycota</taxon>
        <taxon>Agaricomycotina</taxon>
        <taxon>Agaricomycetes</taxon>
        <taxon>Agaricomycetidae</taxon>
        <taxon>Agaricales</taxon>
        <taxon>Marasmiineae</taxon>
        <taxon>Mycenaceae</taxon>
        <taxon>Mycena</taxon>
    </lineage>
</organism>
<dbReference type="AlphaFoldDB" id="A0AAD7CWT7"/>